<evidence type="ECO:0000256" key="4">
    <source>
        <dbReference type="ARBA" id="ARBA00071116"/>
    </source>
</evidence>
<dbReference type="InterPro" id="IPR036465">
    <property type="entry name" value="vWFA_dom_sf"/>
</dbReference>
<reference evidence="6" key="1">
    <citation type="submission" date="2023-03" db="EMBL/GenBank/DDBJ databases">
        <authorList>
            <person name="Julca I."/>
        </authorList>
    </citation>
    <scope>NUCLEOTIDE SEQUENCE</scope>
</reference>
<dbReference type="SMART" id="SM00327">
    <property type="entry name" value="VWA"/>
    <property type="match status" value="1"/>
</dbReference>
<gene>
    <name evidence="6" type="ORF">OLC1_LOCUS9907</name>
</gene>
<evidence type="ECO:0000313" key="7">
    <source>
        <dbReference type="Proteomes" id="UP001161247"/>
    </source>
</evidence>
<comment type="similarity">
    <text evidence="1">Belongs to the proteasome subunit S5A family.</text>
</comment>
<dbReference type="PANTHER" id="PTHR10223:SF0">
    <property type="entry name" value="26S PROTEASOME NON-ATPASE REGULATORY SUBUNIT 4"/>
    <property type="match status" value="1"/>
</dbReference>
<dbReference type="GO" id="GO:0043161">
    <property type="term" value="P:proteasome-mediated ubiquitin-dependent protein catabolic process"/>
    <property type="evidence" value="ECO:0007669"/>
    <property type="project" value="TreeGrafter"/>
</dbReference>
<evidence type="ECO:0000313" key="6">
    <source>
        <dbReference type="EMBL" id="CAI9099982.1"/>
    </source>
</evidence>
<keyword evidence="7" id="KW-1185">Reference proteome</keyword>
<dbReference type="Gene3D" id="3.40.50.410">
    <property type="entry name" value="von Willebrand factor, type A domain"/>
    <property type="match status" value="1"/>
</dbReference>
<dbReference type="FunFam" id="3.40.50.410:FF:000005">
    <property type="entry name" value="26S proteasome non-ATPase regulatory subunit 4"/>
    <property type="match status" value="1"/>
</dbReference>
<evidence type="ECO:0000256" key="2">
    <source>
        <dbReference type="ARBA" id="ARBA00022942"/>
    </source>
</evidence>
<dbReference type="GO" id="GO:0008540">
    <property type="term" value="C:proteasome regulatory particle, base subcomplex"/>
    <property type="evidence" value="ECO:0007669"/>
    <property type="project" value="TreeGrafter"/>
</dbReference>
<name>A0AAV1CX13_OLDCO</name>
<evidence type="ECO:0000256" key="3">
    <source>
        <dbReference type="ARBA" id="ARBA00044341"/>
    </source>
</evidence>
<dbReference type="GO" id="GO:0005829">
    <property type="term" value="C:cytosol"/>
    <property type="evidence" value="ECO:0007669"/>
    <property type="project" value="TreeGrafter"/>
</dbReference>
<accession>A0AAV1CX13</accession>
<dbReference type="PANTHER" id="PTHR10223">
    <property type="entry name" value="26S PROTEASOME NON-ATPASE REGULATORY SUBUNIT 4"/>
    <property type="match status" value="1"/>
</dbReference>
<dbReference type="GO" id="GO:0031593">
    <property type="term" value="F:polyubiquitin modification-dependent protein binding"/>
    <property type="evidence" value="ECO:0007669"/>
    <property type="project" value="TreeGrafter"/>
</dbReference>
<organism evidence="6 7">
    <name type="scientific">Oldenlandia corymbosa var. corymbosa</name>
    <dbReference type="NCBI Taxonomy" id="529605"/>
    <lineage>
        <taxon>Eukaryota</taxon>
        <taxon>Viridiplantae</taxon>
        <taxon>Streptophyta</taxon>
        <taxon>Embryophyta</taxon>
        <taxon>Tracheophyta</taxon>
        <taxon>Spermatophyta</taxon>
        <taxon>Magnoliopsida</taxon>
        <taxon>eudicotyledons</taxon>
        <taxon>Gunneridae</taxon>
        <taxon>Pentapetalae</taxon>
        <taxon>asterids</taxon>
        <taxon>lamiids</taxon>
        <taxon>Gentianales</taxon>
        <taxon>Rubiaceae</taxon>
        <taxon>Rubioideae</taxon>
        <taxon>Spermacoceae</taxon>
        <taxon>Hedyotis-Oldenlandia complex</taxon>
        <taxon>Oldenlandia</taxon>
    </lineage>
</organism>
<dbReference type="Gene3D" id="6.10.250.380">
    <property type="match status" value="1"/>
</dbReference>
<dbReference type="InterPro" id="IPR027040">
    <property type="entry name" value="PSMD4"/>
</dbReference>
<dbReference type="EMBL" id="OX459120">
    <property type="protein sequence ID" value="CAI9099982.1"/>
    <property type="molecule type" value="Genomic_DNA"/>
</dbReference>
<evidence type="ECO:0000256" key="1">
    <source>
        <dbReference type="ARBA" id="ARBA00005574"/>
    </source>
</evidence>
<dbReference type="InterPro" id="IPR003903">
    <property type="entry name" value="UIM_dom"/>
</dbReference>
<dbReference type="InterPro" id="IPR002035">
    <property type="entry name" value="VWF_A"/>
</dbReference>
<dbReference type="AlphaFoldDB" id="A0AAV1CX13"/>
<dbReference type="Pfam" id="PF13519">
    <property type="entry name" value="VWA_2"/>
    <property type="match status" value="1"/>
</dbReference>
<dbReference type="Proteomes" id="UP001161247">
    <property type="component" value="Chromosome 3"/>
</dbReference>
<dbReference type="PROSITE" id="PS50234">
    <property type="entry name" value="VWFA"/>
    <property type="match status" value="1"/>
</dbReference>
<feature type="domain" description="VWFA" evidence="5">
    <location>
        <begin position="8"/>
        <end position="197"/>
    </location>
</feature>
<proteinExistence type="inferred from homology"/>
<protein>
    <recommendedName>
        <fullName evidence="4">26S proteasome non-ATPase regulatory subunit 4 homolog</fullName>
    </recommendedName>
    <alternativeName>
        <fullName evidence="3">26S proteasome regulatory subunit RPN10</fullName>
    </alternativeName>
</protein>
<dbReference type="SUPFAM" id="SSF53300">
    <property type="entry name" value="vWA-like"/>
    <property type="match status" value="1"/>
</dbReference>
<dbReference type="PROSITE" id="PS50330">
    <property type="entry name" value="UIM"/>
    <property type="match status" value="1"/>
</dbReference>
<keyword evidence="2" id="KW-0647">Proteasome</keyword>
<sequence>MAAMVPEVTMICIDTSEPMRMTDYAPSRFNAQADTIDLISDSKFSADSGHQLGLLTMGSNRGGVKLLVNPTNDLTELSTRLRDAEIGGRMELATGLDVAQLPLNQNKNLRRRIIAFAGSHVHDMKKDLVTVGTNLKNKGIALDVISFGEGDESKIEKLSALVAAANDDGINGGGNSHFIHVPPGRGALCDGLVSTGIFSGGYGDRESRKRAAAAAASALVRRRRGAFHMDDDFEEEDEPQRIVAGRAEDFGFDDVIGGRGFADDDFVLPGGVGGGDEFVEYDEEDPELALALQLSVEEERARQEAAARQG</sequence>
<dbReference type="GO" id="GO:0005634">
    <property type="term" value="C:nucleus"/>
    <property type="evidence" value="ECO:0007669"/>
    <property type="project" value="TreeGrafter"/>
</dbReference>
<evidence type="ECO:0000259" key="5">
    <source>
        <dbReference type="PROSITE" id="PS50234"/>
    </source>
</evidence>